<feature type="transmembrane region" description="Helical" evidence="1">
    <location>
        <begin position="436"/>
        <end position="454"/>
    </location>
</feature>
<evidence type="ECO:0000313" key="3">
    <source>
        <dbReference type="EMBL" id="KXZ21044.1"/>
    </source>
</evidence>
<sequence>MNSLSFVFWSILAVVGLLLFIKFKPPTIASLLLSKDEAKEISIQFIKEFVGIEVENWDFYSVYWYDHDTVNKLHHLGILKKNRKVLYDVGLIESWRVRFVHQNQSFVVGVNANREITFFYADVPKKSLSGKLEQVSPETFKQRLMASPDGLWSRANITGTGKKEEDFREISTYWYIAEAGDIRLKVTVELQGGRISYIGTEQEILTDQMSKVIRDEQVESTFGVSGMLGSAVAMVLAILILVFMDVQTSIIISFVLGLLIIICQSLTLKEDIQLTIVNAYDARMSVKTVSLLGVLSTLLTGLLTGFVVFICSLAGNALAGGFGWKTFEQPMVQIFYGIGAGLISLGVTSLLFNLLEKKHYLRISPELSNRTVFLSGFTFRQGLNMSIQSSIGEEVIYRLLMIQVIWWMSGNIIISIIVSSFLWAVMHQVTGYDPRWIRWLHLFIFGCFLGVLFIKFGFICVLAAHFIHNLVLVCMPLWQFKLQRHMHHDKPKHTSL</sequence>
<evidence type="ECO:0000313" key="4">
    <source>
        <dbReference type="Proteomes" id="UP000075430"/>
    </source>
</evidence>
<name>A0A150F8Q8_9BACI</name>
<keyword evidence="4" id="KW-1185">Reference proteome</keyword>
<feature type="transmembrane region" description="Helical" evidence="1">
    <location>
        <begin position="461"/>
        <end position="480"/>
    </location>
</feature>
<dbReference type="GO" id="GO:0004175">
    <property type="term" value="F:endopeptidase activity"/>
    <property type="evidence" value="ECO:0007669"/>
    <property type="project" value="UniProtKB-ARBA"/>
</dbReference>
<dbReference type="AlphaFoldDB" id="A0A150F8Q8"/>
<dbReference type="InterPro" id="IPR003675">
    <property type="entry name" value="Rce1/LyrA-like_dom"/>
</dbReference>
<dbReference type="GO" id="GO:0080120">
    <property type="term" value="P:CAAX-box protein maturation"/>
    <property type="evidence" value="ECO:0007669"/>
    <property type="project" value="UniProtKB-ARBA"/>
</dbReference>
<reference evidence="4" key="1">
    <citation type="submission" date="2016-02" db="EMBL/GenBank/DDBJ databases">
        <authorList>
            <person name="Dunlap C."/>
        </authorList>
    </citation>
    <scope>NUCLEOTIDE SEQUENCE [LARGE SCALE GENOMIC DNA]</scope>
    <source>
        <strain evidence="4">NRRL B-41092</strain>
    </source>
</reference>
<proteinExistence type="predicted"/>
<evidence type="ECO:0000256" key="1">
    <source>
        <dbReference type="SAM" id="Phobius"/>
    </source>
</evidence>
<dbReference type="EMBL" id="LSBA01000008">
    <property type="protein sequence ID" value="KXZ21044.1"/>
    <property type="molecule type" value="Genomic_DNA"/>
</dbReference>
<dbReference type="Proteomes" id="UP000075430">
    <property type="component" value="Unassembled WGS sequence"/>
</dbReference>
<dbReference type="STRING" id="1793963.AXI58_13780"/>
<accession>A0A150F8Q8</accession>
<feature type="transmembrane region" description="Helical" evidence="1">
    <location>
        <begin position="404"/>
        <end position="424"/>
    </location>
</feature>
<keyword evidence="1" id="KW-1133">Transmembrane helix</keyword>
<dbReference type="RefSeq" id="WP_061521341.1">
    <property type="nucleotide sequence ID" value="NZ_JARLZY010000016.1"/>
</dbReference>
<dbReference type="Pfam" id="PF02517">
    <property type="entry name" value="Rce1-like"/>
    <property type="match status" value="1"/>
</dbReference>
<dbReference type="OrthoDB" id="2913949at2"/>
<feature type="transmembrane region" description="Helical" evidence="1">
    <location>
        <begin position="335"/>
        <end position="355"/>
    </location>
</feature>
<comment type="caution">
    <text evidence="3">The sequence shown here is derived from an EMBL/GenBank/DDBJ whole genome shotgun (WGS) entry which is preliminary data.</text>
</comment>
<keyword evidence="1" id="KW-0472">Membrane</keyword>
<feature type="domain" description="CAAX prenyl protease 2/Lysostaphin resistance protein A-like" evidence="2">
    <location>
        <begin position="382"/>
        <end position="471"/>
    </location>
</feature>
<feature type="transmembrane region" description="Helical" evidence="1">
    <location>
        <begin position="221"/>
        <end position="244"/>
    </location>
</feature>
<gene>
    <name evidence="3" type="ORF">AXI58_13780</name>
</gene>
<feature type="transmembrane region" description="Helical" evidence="1">
    <location>
        <begin position="289"/>
        <end position="315"/>
    </location>
</feature>
<organism evidence="3 4">
    <name type="scientific">Bacillus nakamurai</name>
    <dbReference type="NCBI Taxonomy" id="1793963"/>
    <lineage>
        <taxon>Bacteria</taxon>
        <taxon>Bacillati</taxon>
        <taxon>Bacillota</taxon>
        <taxon>Bacilli</taxon>
        <taxon>Bacillales</taxon>
        <taxon>Bacillaceae</taxon>
        <taxon>Bacillus</taxon>
    </lineage>
</organism>
<evidence type="ECO:0000259" key="2">
    <source>
        <dbReference type="Pfam" id="PF02517"/>
    </source>
</evidence>
<feature type="transmembrane region" description="Helical" evidence="1">
    <location>
        <begin position="6"/>
        <end position="23"/>
    </location>
</feature>
<protein>
    <submittedName>
        <fullName evidence="3">Sporulation protein</fullName>
    </submittedName>
</protein>
<feature type="transmembrane region" description="Helical" evidence="1">
    <location>
        <begin position="250"/>
        <end position="268"/>
    </location>
</feature>
<keyword evidence="1" id="KW-0812">Transmembrane</keyword>